<evidence type="ECO:0000313" key="9">
    <source>
        <dbReference type="EMBL" id="KAI9635727.1"/>
    </source>
</evidence>
<dbReference type="PANTHER" id="PTHR23504:SF15">
    <property type="entry name" value="MAJOR FACILITATOR SUPERFAMILY (MFS) PROFILE DOMAIN-CONTAINING PROTEIN"/>
    <property type="match status" value="1"/>
</dbReference>
<name>A0AA38LSD4_9TREE</name>
<feature type="transmembrane region" description="Helical" evidence="7">
    <location>
        <begin position="470"/>
        <end position="488"/>
    </location>
</feature>
<feature type="transmembrane region" description="Helical" evidence="7">
    <location>
        <begin position="234"/>
        <end position="256"/>
    </location>
</feature>
<dbReference type="Proteomes" id="UP001164286">
    <property type="component" value="Unassembled WGS sequence"/>
</dbReference>
<dbReference type="PANTHER" id="PTHR23504">
    <property type="entry name" value="MAJOR FACILITATOR SUPERFAMILY DOMAIN-CONTAINING PROTEIN 10"/>
    <property type="match status" value="1"/>
</dbReference>
<keyword evidence="4 7" id="KW-1133">Transmembrane helix</keyword>
<gene>
    <name evidence="9" type="ORF">MKK02DRAFT_44426</name>
</gene>
<evidence type="ECO:0000256" key="2">
    <source>
        <dbReference type="ARBA" id="ARBA00022448"/>
    </source>
</evidence>
<dbReference type="GeneID" id="77732130"/>
<dbReference type="SUPFAM" id="SSF103473">
    <property type="entry name" value="MFS general substrate transporter"/>
    <property type="match status" value="1"/>
</dbReference>
<feature type="transmembrane region" description="Helical" evidence="7">
    <location>
        <begin position="158"/>
        <end position="180"/>
    </location>
</feature>
<feature type="transmembrane region" description="Helical" evidence="7">
    <location>
        <begin position="332"/>
        <end position="352"/>
    </location>
</feature>
<evidence type="ECO:0000256" key="3">
    <source>
        <dbReference type="ARBA" id="ARBA00022692"/>
    </source>
</evidence>
<dbReference type="AlphaFoldDB" id="A0AA38LSD4"/>
<comment type="caution">
    <text evidence="9">The sequence shown here is derived from an EMBL/GenBank/DDBJ whole genome shotgun (WGS) entry which is preliminary data.</text>
</comment>
<comment type="subcellular location">
    <subcellularLocation>
        <location evidence="1">Membrane</location>
        <topology evidence="1">Multi-pass membrane protein</topology>
    </subcellularLocation>
</comment>
<feature type="domain" description="Major facilitator superfamily (MFS) profile" evidence="8">
    <location>
        <begin position="65"/>
        <end position="495"/>
    </location>
</feature>
<keyword evidence="10" id="KW-1185">Reference proteome</keyword>
<dbReference type="InterPro" id="IPR036259">
    <property type="entry name" value="MFS_trans_sf"/>
</dbReference>
<evidence type="ECO:0000256" key="1">
    <source>
        <dbReference type="ARBA" id="ARBA00004141"/>
    </source>
</evidence>
<dbReference type="PROSITE" id="PS50850">
    <property type="entry name" value="MFS"/>
    <property type="match status" value="1"/>
</dbReference>
<proteinExistence type="predicted"/>
<feature type="compositionally biased region" description="Polar residues" evidence="6">
    <location>
        <begin position="1"/>
        <end position="20"/>
    </location>
</feature>
<dbReference type="Gene3D" id="1.20.1250.20">
    <property type="entry name" value="MFS general substrate transporter like domains"/>
    <property type="match status" value="1"/>
</dbReference>
<dbReference type="Pfam" id="PF07690">
    <property type="entry name" value="MFS_1"/>
    <property type="match status" value="1"/>
</dbReference>
<feature type="region of interest" description="Disordered" evidence="6">
    <location>
        <begin position="1"/>
        <end position="37"/>
    </location>
</feature>
<feature type="transmembrane region" description="Helical" evidence="7">
    <location>
        <begin position="134"/>
        <end position="152"/>
    </location>
</feature>
<sequence>MSSAGGQSSRPIISEASSPSHPAIHPYTQPTRRSAEYSGKGQSSAVFLDDDGPTSTRASAVPYVKIFPLCLSRVAEGMIFAVILPYINEMIRGFGVEEKKVGVYSAMAESALMISEAISAPLFAPLADSYGRRPVFLICVFLWGAGAVSFGFVGSVMAAVVCRGFLGLLAGAGVLSRTMVGELCDKSNRIQGFAIFSPSLTVGVTLGPVIGGFLSNPVPRFLPPSFTLLTSYPYLLPSLVAGTTGFAAWATSYIYLPETLPPSLRRSERDLEKTSKPGVGQLLRHRPFQNVLILYGLTNAVQFTFEAIYPLFAFTRKDLGGLELPTDTIGVVLGFSAALSIFMTISLFPVLHRAIPEDIYLVLCLLCYPLATIFFPLIWASHNSAAPHAGLGWGTIGLMSMQMLIRRVGDFSCTLLDTIIFETIPSPSLLVVANSLTFSIGAIGRAIGPFIISYFFSISTHFASDHPARQAVWVIFALLGLPGAWLAWNMRNGTGGSGSGSAGKGYGEEEERVELMARDRVAEEVRI</sequence>
<feature type="transmembrane region" description="Helical" evidence="7">
    <location>
        <begin position="292"/>
        <end position="312"/>
    </location>
</feature>
<evidence type="ECO:0000259" key="8">
    <source>
        <dbReference type="PROSITE" id="PS50850"/>
    </source>
</evidence>
<reference evidence="9" key="1">
    <citation type="journal article" date="2022" name="G3 (Bethesda)">
        <title>High quality genome of the basidiomycete yeast Dioszegia hungarica PDD-24b-2 isolated from cloud water.</title>
        <authorList>
            <person name="Jarrige D."/>
            <person name="Haridas S."/>
            <person name="Bleykasten-Grosshans C."/>
            <person name="Joly M."/>
            <person name="Nadalig T."/>
            <person name="Sancelme M."/>
            <person name="Vuilleumier S."/>
            <person name="Grigoriev I.V."/>
            <person name="Amato P."/>
            <person name="Bringel F."/>
        </authorList>
    </citation>
    <scope>NUCLEOTIDE SEQUENCE</scope>
    <source>
        <strain evidence="9">PDD-24b-2</strain>
    </source>
</reference>
<keyword evidence="2" id="KW-0813">Transport</keyword>
<evidence type="ECO:0000256" key="6">
    <source>
        <dbReference type="SAM" id="MobiDB-lite"/>
    </source>
</evidence>
<dbReference type="InterPro" id="IPR011701">
    <property type="entry name" value="MFS"/>
</dbReference>
<feature type="transmembrane region" description="Helical" evidence="7">
    <location>
        <begin position="359"/>
        <end position="379"/>
    </location>
</feature>
<keyword evidence="5 7" id="KW-0472">Membrane</keyword>
<dbReference type="RefSeq" id="XP_052945504.1">
    <property type="nucleotide sequence ID" value="XM_053092925.1"/>
</dbReference>
<dbReference type="GO" id="GO:0016020">
    <property type="term" value="C:membrane"/>
    <property type="evidence" value="ECO:0007669"/>
    <property type="project" value="UniProtKB-SubCell"/>
</dbReference>
<dbReference type="EMBL" id="JAKWFO010000005">
    <property type="protein sequence ID" value="KAI9635727.1"/>
    <property type="molecule type" value="Genomic_DNA"/>
</dbReference>
<organism evidence="9 10">
    <name type="scientific">Dioszegia hungarica</name>
    <dbReference type="NCBI Taxonomy" id="4972"/>
    <lineage>
        <taxon>Eukaryota</taxon>
        <taxon>Fungi</taxon>
        <taxon>Dikarya</taxon>
        <taxon>Basidiomycota</taxon>
        <taxon>Agaricomycotina</taxon>
        <taxon>Tremellomycetes</taxon>
        <taxon>Tremellales</taxon>
        <taxon>Bulleribasidiaceae</taxon>
        <taxon>Dioszegia</taxon>
    </lineage>
</organism>
<evidence type="ECO:0000256" key="4">
    <source>
        <dbReference type="ARBA" id="ARBA00022989"/>
    </source>
</evidence>
<accession>A0AA38LSD4</accession>
<feature type="transmembrane region" description="Helical" evidence="7">
    <location>
        <begin position="192"/>
        <end position="214"/>
    </location>
</feature>
<feature type="transmembrane region" description="Helical" evidence="7">
    <location>
        <begin position="436"/>
        <end position="458"/>
    </location>
</feature>
<dbReference type="GO" id="GO:0022857">
    <property type="term" value="F:transmembrane transporter activity"/>
    <property type="evidence" value="ECO:0007669"/>
    <property type="project" value="InterPro"/>
</dbReference>
<keyword evidence="3 7" id="KW-0812">Transmembrane</keyword>
<protein>
    <submittedName>
        <fullName evidence="9">Major facilitator superfamily domain-containing protein</fullName>
    </submittedName>
</protein>
<dbReference type="InterPro" id="IPR020846">
    <property type="entry name" value="MFS_dom"/>
</dbReference>
<evidence type="ECO:0000256" key="7">
    <source>
        <dbReference type="SAM" id="Phobius"/>
    </source>
</evidence>
<evidence type="ECO:0000313" key="10">
    <source>
        <dbReference type="Proteomes" id="UP001164286"/>
    </source>
</evidence>
<evidence type="ECO:0000256" key="5">
    <source>
        <dbReference type="ARBA" id="ARBA00023136"/>
    </source>
</evidence>